<organism evidence="2">
    <name type="scientific">Hexamita inflata</name>
    <dbReference type="NCBI Taxonomy" id="28002"/>
    <lineage>
        <taxon>Eukaryota</taxon>
        <taxon>Metamonada</taxon>
        <taxon>Diplomonadida</taxon>
        <taxon>Hexamitidae</taxon>
        <taxon>Hexamitinae</taxon>
        <taxon>Hexamita</taxon>
    </lineage>
</organism>
<evidence type="ECO:0000313" key="3">
    <source>
        <dbReference type="EMBL" id="CAL6063524.1"/>
    </source>
</evidence>
<evidence type="ECO:0000256" key="1">
    <source>
        <dbReference type="SAM" id="Phobius"/>
    </source>
</evidence>
<keyword evidence="1" id="KW-0472">Membrane</keyword>
<evidence type="ECO:0000313" key="4">
    <source>
        <dbReference type="Proteomes" id="UP001642409"/>
    </source>
</evidence>
<name>A0AA86PR17_9EUKA</name>
<dbReference type="EMBL" id="CATOUU010000666">
    <property type="protein sequence ID" value="CAI9939602.1"/>
    <property type="molecule type" value="Genomic_DNA"/>
</dbReference>
<proteinExistence type="predicted"/>
<dbReference type="Proteomes" id="UP001642409">
    <property type="component" value="Unassembled WGS sequence"/>
</dbReference>
<gene>
    <name evidence="2" type="ORF">HINF_LOCUS27247</name>
    <name evidence="3" type="ORF">HINF_LOCUS50915</name>
</gene>
<keyword evidence="1" id="KW-1133">Transmembrane helix</keyword>
<protein>
    <submittedName>
        <fullName evidence="3">Hypothetical_protein</fullName>
    </submittedName>
</protein>
<accession>A0AA86PR17</accession>
<evidence type="ECO:0000313" key="2">
    <source>
        <dbReference type="EMBL" id="CAI9939602.1"/>
    </source>
</evidence>
<dbReference type="AlphaFoldDB" id="A0AA86PR17"/>
<reference evidence="3 4" key="2">
    <citation type="submission" date="2024-07" db="EMBL/GenBank/DDBJ databases">
        <authorList>
            <person name="Akdeniz Z."/>
        </authorList>
    </citation>
    <scope>NUCLEOTIDE SEQUENCE [LARGE SCALE GENOMIC DNA]</scope>
</reference>
<keyword evidence="1" id="KW-0812">Transmembrane</keyword>
<feature type="transmembrane region" description="Helical" evidence="1">
    <location>
        <begin position="133"/>
        <end position="154"/>
    </location>
</feature>
<reference evidence="2" key="1">
    <citation type="submission" date="2023-06" db="EMBL/GenBank/DDBJ databases">
        <authorList>
            <person name="Kurt Z."/>
        </authorList>
    </citation>
    <scope>NUCLEOTIDE SEQUENCE</scope>
</reference>
<keyword evidence="4" id="KW-1185">Reference proteome</keyword>
<comment type="caution">
    <text evidence="2">The sequence shown here is derived from an EMBL/GenBank/DDBJ whole genome shotgun (WGS) entry which is preliminary data.</text>
</comment>
<sequence>MYLYIQVTLNKCTTEECCYTQNYSEHFIQGECQPCQEIFDYDNNVCTTCKALYGKFSYFMNGNCNCGGGSVGRNTFCEDCWAKSMIVIDNSCMSCSYFDKNAFYNFENICSCFKGLSFVNFRCRWYTSRQQRVIIISSVLSFAFLLFIILFIVVKRRKMNQFEFKRKNIKLKEQKLNLIETDLKQTGKGNILTANTTKNEIIILDEIQNMNQILQEIEIVQIVEIKENEVYLYKE</sequence>
<dbReference type="EMBL" id="CAXDID020000246">
    <property type="protein sequence ID" value="CAL6063524.1"/>
    <property type="molecule type" value="Genomic_DNA"/>
</dbReference>